<dbReference type="PATRIC" id="fig|35623.3.peg.1163"/>
<feature type="transmembrane region" description="Helical" evidence="1">
    <location>
        <begin position="65"/>
        <end position="86"/>
    </location>
</feature>
<dbReference type="RefSeq" id="WP_045749679.1">
    <property type="nucleotide sequence ID" value="NZ_FUZK01000001.1"/>
</dbReference>
<dbReference type="Proteomes" id="UP000032434">
    <property type="component" value="Chromosome 1"/>
</dbReference>
<feature type="transmembrane region" description="Helical" evidence="1">
    <location>
        <begin position="154"/>
        <end position="173"/>
    </location>
</feature>
<protein>
    <submittedName>
        <fullName evidence="2">Uncharacterized protein</fullName>
    </submittedName>
</protein>
<dbReference type="KEGG" id="aoc:Aocu_11630"/>
<accession>A0A061AI36</accession>
<evidence type="ECO:0000313" key="2">
    <source>
        <dbReference type="EMBL" id="CDR31236.1"/>
    </source>
</evidence>
<gene>
    <name evidence="2" type="ORF">Aocu_11630</name>
</gene>
<evidence type="ECO:0000256" key="1">
    <source>
        <dbReference type="SAM" id="Phobius"/>
    </source>
</evidence>
<feature type="transmembrane region" description="Helical" evidence="1">
    <location>
        <begin position="92"/>
        <end position="111"/>
    </location>
</feature>
<feature type="transmembrane region" description="Helical" evidence="1">
    <location>
        <begin position="7"/>
        <end position="28"/>
    </location>
</feature>
<feature type="transmembrane region" description="Helical" evidence="1">
    <location>
        <begin position="123"/>
        <end position="148"/>
    </location>
</feature>
<keyword evidence="1" id="KW-1133">Transmembrane helix</keyword>
<evidence type="ECO:0000313" key="3">
    <source>
        <dbReference type="Proteomes" id="UP000032434"/>
    </source>
</evidence>
<dbReference type="HOGENOM" id="CLU_1387654_0_0_14"/>
<dbReference type="STRING" id="35623.Aocu_11630"/>
<sequence>MTIKKFMWLDILILMVLAIIMDSVAYIITDWIRSSSLELPIVESVFIAPSFTIIYLIYHRWKKFGLIPNVIIIILHFILYGKQIFISYEYPLMIIASYMIFSLTLLSYKWLKVTKIPDWLFHLMNFMVIYILMFLVEYAIGVILGIQLSLLGITLRHTMNVILSSIIIIVMSVQKKLLIDMETHLIKQSKEEDYA</sequence>
<name>A0A061AI36_9MOLU</name>
<keyword evidence="1" id="KW-0472">Membrane</keyword>
<organism evidence="2 3">
    <name type="scientific">Acholeplasma oculi</name>
    <dbReference type="NCBI Taxonomy" id="35623"/>
    <lineage>
        <taxon>Bacteria</taxon>
        <taxon>Bacillati</taxon>
        <taxon>Mycoplasmatota</taxon>
        <taxon>Mollicutes</taxon>
        <taxon>Acholeplasmatales</taxon>
        <taxon>Acholeplasmataceae</taxon>
        <taxon>Acholeplasma</taxon>
    </lineage>
</organism>
<feature type="transmembrane region" description="Helical" evidence="1">
    <location>
        <begin position="40"/>
        <end position="58"/>
    </location>
</feature>
<dbReference type="InParanoid" id="A0A061AI36"/>
<reference evidence="3" key="1">
    <citation type="submission" date="2014-05" db="EMBL/GenBank/DDBJ databases">
        <authorList>
            <person name="Kube M."/>
        </authorList>
    </citation>
    <scope>NUCLEOTIDE SEQUENCE [LARGE SCALE GENOMIC DNA]</scope>
</reference>
<keyword evidence="3" id="KW-1185">Reference proteome</keyword>
<keyword evidence="1" id="KW-0812">Transmembrane</keyword>
<dbReference type="OrthoDB" id="9947256at2"/>
<dbReference type="EMBL" id="LK028559">
    <property type="protein sequence ID" value="CDR31236.1"/>
    <property type="molecule type" value="Genomic_DNA"/>
</dbReference>
<proteinExistence type="predicted"/>
<dbReference type="AlphaFoldDB" id="A0A061AI36"/>